<keyword evidence="2" id="KW-1185">Reference proteome</keyword>
<dbReference type="Gene3D" id="1.10.10.2390">
    <property type="match status" value="1"/>
</dbReference>
<dbReference type="RefSeq" id="WP_086535801.1">
    <property type="nucleotide sequence ID" value="NZ_JBLKRZ010000008.1"/>
</dbReference>
<name>A0A243Q8X1_9ACTN</name>
<dbReference type="EMBL" id="NGFO01000014">
    <property type="protein sequence ID" value="OUC78200.1"/>
    <property type="molecule type" value="Genomic_DNA"/>
</dbReference>
<dbReference type="InterPro" id="IPR021784">
    <property type="entry name" value="DUF3349"/>
</dbReference>
<dbReference type="Proteomes" id="UP000194632">
    <property type="component" value="Unassembled WGS sequence"/>
</dbReference>
<dbReference type="STRING" id="417102.CA982_13305"/>
<dbReference type="AlphaFoldDB" id="A0A243Q8X1"/>
<dbReference type="Gene3D" id="6.10.140.2080">
    <property type="match status" value="1"/>
</dbReference>
<organism evidence="1 2">
    <name type="scientific">Gordonia lacunae</name>
    <dbReference type="NCBI Taxonomy" id="417102"/>
    <lineage>
        <taxon>Bacteria</taxon>
        <taxon>Bacillati</taxon>
        <taxon>Actinomycetota</taxon>
        <taxon>Actinomycetes</taxon>
        <taxon>Mycobacteriales</taxon>
        <taxon>Gordoniaceae</taxon>
        <taxon>Gordonia</taxon>
    </lineage>
</organism>
<sequence>MADRRQFLKRIVEWLRVGYPDGVPREDYVPLFALLRRQLSDEEAERVSVDLIRDHGDAPPPPEPISKIDAGVKISAITQDLPHEDDIARVRRHLAASGWPFDDEPLN</sequence>
<gene>
    <name evidence="1" type="ORF">CA982_13305</name>
</gene>
<reference evidence="1 2" key="1">
    <citation type="submission" date="2017-05" db="EMBL/GenBank/DDBJ databases">
        <title>Biotechnological potential of actinobacteria isolated from South African environments.</title>
        <authorList>
            <person name="Le Roes-Hill M."/>
            <person name="Prins A."/>
            <person name="Durrell K.A."/>
        </authorList>
    </citation>
    <scope>NUCLEOTIDE SEQUENCE [LARGE SCALE GENOMIC DNA]</scope>
    <source>
        <strain evidence="1">BS2</strain>
    </source>
</reference>
<evidence type="ECO:0008006" key="3">
    <source>
        <dbReference type="Google" id="ProtNLM"/>
    </source>
</evidence>
<accession>A0A243Q8X1</accession>
<proteinExistence type="predicted"/>
<dbReference type="Pfam" id="PF11829">
    <property type="entry name" value="DUF3349"/>
    <property type="match status" value="1"/>
</dbReference>
<dbReference type="OrthoDB" id="4350726at2"/>
<evidence type="ECO:0000313" key="2">
    <source>
        <dbReference type="Proteomes" id="UP000194632"/>
    </source>
</evidence>
<protein>
    <recommendedName>
        <fullName evidence="3">DUF3349 domain-containing protein</fullName>
    </recommendedName>
</protein>
<comment type="caution">
    <text evidence="1">The sequence shown here is derived from an EMBL/GenBank/DDBJ whole genome shotgun (WGS) entry which is preliminary data.</text>
</comment>
<evidence type="ECO:0000313" key="1">
    <source>
        <dbReference type="EMBL" id="OUC78200.1"/>
    </source>
</evidence>